<protein>
    <submittedName>
        <fullName evidence="1">Uncharacterized protein</fullName>
    </submittedName>
</protein>
<evidence type="ECO:0000313" key="1">
    <source>
        <dbReference type="EMBL" id="KEA62882.1"/>
    </source>
</evidence>
<dbReference type="EMBL" id="JMQN01000045">
    <property type="protein sequence ID" value="KEA62882.1"/>
    <property type="molecule type" value="Genomic_DNA"/>
</dbReference>
<dbReference type="PATRIC" id="fig|1232683.4.peg.2942"/>
<gene>
    <name evidence="1" type="ORF">ADIMK_2991</name>
</gene>
<accession>A0A081FWH7</accession>
<evidence type="ECO:0000313" key="2">
    <source>
        <dbReference type="Proteomes" id="UP000028252"/>
    </source>
</evidence>
<keyword evidence="2" id="KW-1185">Reference proteome</keyword>
<proteinExistence type="predicted"/>
<dbReference type="Proteomes" id="UP000028252">
    <property type="component" value="Unassembled WGS sequence"/>
</dbReference>
<name>A0A081FWH7_9GAMM</name>
<comment type="caution">
    <text evidence="1">The sequence shown here is derived from an EMBL/GenBank/DDBJ whole genome shotgun (WGS) entry which is preliminary data.</text>
</comment>
<dbReference type="AlphaFoldDB" id="A0A081FWH7"/>
<sequence length="45" mass="4929">MTLSAAGKQVYEEAQVTFAYASVALFEPFEINQLSAFSELLKVVS</sequence>
<organism evidence="1 2">
    <name type="scientific">Marinobacterium lacunae</name>
    <dbReference type="NCBI Taxonomy" id="1232683"/>
    <lineage>
        <taxon>Bacteria</taxon>
        <taxon>Pseudomonadati</taxon>
        <taxon>Pseudomonadota</taxon>
        <taxon>Gammaproteobacteria</taxon>
        <taxon>Oceanospirillales</taxon>
        <taxon>Oceanospirillaceae</taxon>
        <taxon>Marinobacterium</taxon>
    </lineage>
</organism>
<reference evidence="1 2" key="1">
    <citation type="submission" date="2014-04" db="EMBL/GenBank/DDBJ databases">
        <title>Marinobacterium kochiensis sp. nov., isolated from sediment sample collected from Kochi backwaters in Kerala, India.</title>
        <authorList>
            <person name="Singh A."/>
            <person name="Pinnaka A.K."/>
        </authorList>
    </citation>
    <scope>NUCLEOTIDE SEQUENCE [LARGE SCALE GENOMIC DNA]</scope>
    <source>
        <strain evidence="1 2">AK27</strain>
    </source>
</reference>